<sequence>MPYIRLVAFSGEEGQQEEGGAEGSGDHSAEASPAPAPAQEAAAAPEGGTESPKKLARMGNSIVPVIVGIGAALL</sequence>
<accession>A0A3P6T0A5</accession>
<name>A0A3P6T0A5_CYLGO</name>
<dbReference type="AlphaFoldDB" id="A0A3P6T0A5"/>
<dbReference type="Proteomes" id="UP000271889">
    <property type="component" value="Unassembled WGS sequence"/>
</dbReference>
<evidence type="ECO:0000256" key="1">
    <source>
        <dbReference type="SAM" id="MobiDB-lite"/>
    </source>
</evidence>
<dbReference type="EMBL" id="UYRV01012947">
    <property type="protein sequence ID" value="VDK59288.1"/>
    <property type="molecule type" value="Genomic_DNA"/>
</dbReference>
<reference evidence="2 3" key="1">
    <citation type="submission" date="2018-11" db="EMBL/GenBank/DDBJ databases">
        <authorList>
            <consortium name="Pathogen Informatics"/>
        </authorList>
    </citation>
    <scope>NUCLEOTIDE SEQUENCE [LARGE SCALE GENOMIC DNA]</scope>
</reference>
<feature type="compositionally biased region" description="Low complexity" evidence="1">
    <location>
        <begin position="30"/>
        <end position="46"/>
    </location>
</feature>
<gene>
    <name evidence="2" type="ORF">CGOC_LOCUS4606</name>
</gene>
<organism evidence="2 3">
    <name type="scientific">Cylicostephanus goldi</name>
    <name type="common">Nematode worm</name>
    <dbReference type="NCBI Taxonomy" id="71465"/>
    <lineage>
        <taxon>Eukaryota</taxon>
        <taxon>Metazoa</taxon>
        <taxon>Ecdysozoa</taxon>
        <taxon>Nematoda</taxon>
        <taxon>Chromadorea</taxon>
        <taxon>Rhabditida</taxon>
        <taxon>Rhabditina</taxon>
        <taxon>Rhabditomorpha</taxon>
        <taxon>Strongyloidea</taxon>
        <taxon>Strongylidae</taxon>
        <taxon>Cylicostephanus</taxon>
    </lineage>
</organism>
<evidence type="ECO:0000313" key="2">
    <source>
        <dbReference type="EMBL" id="VDK59288.1"/>
    </source>
</evidence>
<evidence type="ECO:0000313" key="3">
    <source>
        <dbReference type="Proteomes" id="UP000271889"/>
    </source>
</evidence>
<proteinExistence type="predicted"/>
<protein>
    <submittedName>
        <fullName evidence="2">Uncharacterized protein</fullName>
    </submittedName>
</protein>
<feature type="region of interest" description="Disordered" evidence="1">
    <location>
        <begin position="1"/>
        <end position="57"/>
    </location>
</feature>
<keyword evidence="3" id="KW-1185">Reference proteome</keyword>